<keyword evidence="4 8" id="KW-0653">Protein transport</keyword>
<feature type="domain" description="THIF-type NAD/FAD binding fold" evidence="10">
    <location>
        <begin position="382"/>
        <end position="632"/>
    </location>
</feature>
<dbReference type="GO" id="GO:0000407">
    <property type="term" value="C:phagophore assembly site"/>
    <property type="evidence" value="ECO:0007669"/>
    <property type="project" value="UniProtKB-SubCell"/>
</dbReference>
<dbReference type="PANTHER" id="PTHR10953">
    <property type="entry name" value="UBIQUITIN-ACTIVATING ENZYME E1"/>
    <property type="match status" value="1"/>
</dbReference>
<evidence type="ECO:0000256" key="4">
    <source>
        <dbReference type="ARBA" id="ARBA00022927"/>
    </source>
</evidence>
<dbReference type="InterPro" id="IPR006285">
    <property type="entry name" value="Atg7"/>
</dbReference>
<dbReference type="Proteomes" id="UP000054266">
    <property type="component" value="Unassembled WGS sequence"/>
</dbReference>
<dbReference type="InterPro" id="IPR042523">
    <property type="entry name" value="Atg7_N_2"/>
</dbReference>
<dbReference type="Gene3D" id="3.40.50.720">
    <property type="entry name" value="NAD(P)-binding Rossmann-like Domain"/>
    <property type="match status" value="1"/>
</dbReference>
<evidence type="ECO:0000313" key="12">
    <source>
        <dbReference type="EMBL" id="KIW63050.1"/>
    </source>
</evidence>
<dbReference type="GO" id="GO:0015031">
    <property type="term" value="P:protein transport"/>
    <property type="evidence" value="ECO:0007669"/>
    <property type="project" value="UniProtKB-UniRule"/>
</dbReference>
<evidence type="ECO:0000259" key="11">
    <source>
        <dbReference type="Pfam" id="PF16420"/>
    </source>
</evidence>
<dbReference type="GO" id="GO:0000045">
    <property type="term" value="P:autophagosome assembly"/>
    <property type="evidence" value="ECO:0007669"/>
    <property type="project" value="TreeGrafter"/>
</dbReference>
<organism evidence="12 13">
    <name type="scientific">Phialophora macrospora</name>
    <dbReference type="NCBI Taxonomy" id="1851006"/>
    <lineage>
        <taxon>Eukaryota</taxon>
        <taxon>Fungi</taxon>
        <taxon>Dikarya</taxon>
        <taxon>Ascomycota</taxon>
        <taxon>Pezizomycotina</taxon>
        <taxon>Eurotiomycetes</taxon>
        <taxon>Chaetothyriomycetidae</taxon>
        <taxon>Chaetothyriales</taxon>
        <taxon>Herpotrichiellaceae</taxon>
        <taxon>Phialophora</taxon>
    </lineage>
</organism>
<dbReference type="Gene3D" id="3.40.140.100">
    <property type="entry name" value="Ubiquitin-like modifier-activating enzyme ATG7 C-terminal domain"/>
    <property type="match status" value="1"/>
</dbReference>
<comment type="subunit">
    <text evidence="8">Homodimer.</text>
</comment>
<keyword evidence="3 8" id="KW-0813">Transport</keyword>
<comment type="function">
    <text evidence="6">E1-like activating enzyme involved in the 2 ubiquitin-like systems required for cytoplasm to vacuole transport (Cvt) and autophagy. Activates ATG12 for its conjugation with ATG5 and ATG8 for its conjugation with phosphatidylethanolamine. Both systems are needed for the ATG8 association to Cvt vesicles and autophagosomes membranes. Autophagy is essential for maintenance of amino acid levels and protein synthesis under nitrogen starvation. Required for selective autophagic degradation of the nucleus (nucleophagy) as well as for mitophagy which contributes to regulate mitochondrial quantity and quality by eliminating the mitochondria to a basal level to fulfill cellular energy requirements and preventing excess ROS production. Plays a role in the regulation of filamentous growth and chronological longevity.</text>
</comment>
<evidence type="ECO:0000256" key="5">
    <source>
        <dbReference type="ARBA" id="ARBA00023006"/>
    </source>
</evidence>
<dbReference type="InterPro" id="IPR042522">
    <property type="entry name" value="Atg7_N_1"/>
</dbReference>
<dbReference type="GO" id="GO:0032446">
    <property type="term" value="P:protein modification by small protein conjugation"/>
    <property type="evidence" value="ECO:0007669"/>
    <property type="project" value="TreeGrafter"/>
</dbReference>
<dbReference type="FunFam" id="3.40.50.720:FF:000243">
    <property type="entry name" value="Ubiquitin-like modifier-activating enzyme ATG7"/>
    <property type="match status" value="1"/>
</dbReference>
<dbReference type="InterPro" id="IPR032197">
    <property type="entry name" value="Atg7_N"/>
</dbReference>
<dbReference type="AlphaFoldDB" id="A0A0D2F821"/>
<keyword evidence="13" id="KW-1185">Reference proteome</keyword>
<feature type="active site" description="Glycyl thioester intermediate" evidence="7">
    <location>
        <position position="605"/>
    </location>
</feature>
<evidence type="ECO:0000256" key="7">
    <source>
        <dbReference type="PIRSR" id="PIRSR606285-1"/>
    </source>
</evidence>
<dbReference type="GO" id="GO:0019778">
    <property type="term" value="F:Atg12 activating enzyme activity"/>
    <property type="evidence" value="ECO:0007669"/>
    <property type="project" value="TreeGrafter"/>
</dbReference>
<dbReference type="SUPFAM" id="SSF69572">
    <property type="entry name" value="Activating enzymes of the ubiquitin-like proteins"/>
    <property type="match status" value="1"/>
</dbReference>
<dbReference type="HOGENOM" id="CLU_012998_2_1_1"/>
<feature type="region of interest" description="Disordered" evidence="9">
    <location>
        <begin position="726"/>
        <end position="745"/>
    </location>
</feature>
<evidence type="ECO:0000256" key="6">
    <source>
        <dbReference type="ARBA" id="ARBA00024930"/>
    </source>
</evidence>
<evidence type="ECO:0000313" key="13">
    <source>
        <dbReference type="Proteomes" id="UP000054266"/>
    </source>
</evidence>
<proteinExistence type="inferred from homology"/>
<feature type="compositionally biased region" description="Acidic residues" evidence="9">
    <location>
        <begin position="729"/>
        <end position="745"/>
    </location>
</feature>
<dbReference type="InterPro" id="IPR035985">
    <property type="entry name" value="Ubiquitin-activating_enz"/>
</dbReference>
<keyword evidence="5 8" id="KW-0072">Autophagy</keyword>
<evidence type="ECO:0000256" key="8">
    <source>
        <dbReference type="RuleBase" id="RU366022"/>
    </source>
</evidence>
<dbReference type="EMBL" id="KN846962">
    <property type="protein sequence ID" value="KIW63050.1"/>
    <property type="molecule type" value="Genomic_DNA"/>
</dbReference>
<name>A0A0D2F821_9EURO</name>
<dbReference type="InterPro" id="IPR000594">
    <property type="entry name" value="ThiF_NAD_FAD-bd"/>
</dbReference>
<dbReference type="GO" id="GO:0000422">
    <property type="term" value="P:autophagy of mitochondrion"/>
    <property type="evidence" value="ECO:0007669"/>
    <property type="project" value="TreeGrafter"/>
</dbReference>
<evidence type="ECO:0000256" key="1">
    <source>
        <dbReference type="ARBA" id="ARBA00010931"/>
    </source>
</evidence>
<feature type="domain" description="Ubiquitin-like modifier-activating enzyme Atg7 N-terminal" evidence="11">
    <location>
        <begin position="1"/>
        <end position="363"/>
    </location>
</feature>
<keyword evidence="8" id="KW-0833">Ubl conjugation pathway</keyword>
<reference evidence="12 13" key="1">
    <citation type="submission" date="2015-01" db="EMBL/GenBank/DDBJ databases">
        <title>The Genome Sequence of Capronia semiimmersa CBS27337.</title>
        <authorList>
            <consortium name="The Broad Institute Genomics Platform"/>
            <person name="Cuomo C."/>
            <person name="de Hoog S."/>
            <person name="Gorbushina A."/>
            <person name="Stielow B."/>
            <person name="Teixiera M."/>
            <person name="Abouelleil A."/>
            <person name="Chapman S.B."/>
            <person name="Priest M."/>
            <person name="Young S.K."/>
            <person name="Wortman J."/>
            <person name="Nusbaum C."/>
            <person name="Birren B."/>
        </authorList>
    </citation>
    <scope>NUCLEOTIDE SEQUENCE [LARGE SCALE GENOMIC DNA]</scope>
    <source>
        <strain evidence="12 13">CBS 27337</strain>
    </source>
</reference>
<evidence type="ECO:0000259" key="10">
    <source>
        <dbReference type="Pfam" id="PF00899"/>
    </source>
</evidence>
<dbReference type="CDD" id="cd01486">
    <property type="entry name" value="Apg7"/>
    <property type="match status" value="1"/>
</dbReference>
<dbReference type="FunFam" id="3.40.140.70:FF:000001">
    <property type="entry name" value="Ubiquitin-like modifier-activating enzyme atg7"/>
    <property type="match status" value="1"/>
</dbReference>
<dbReference type="PANTHER" id="PTHR10953:SF3">
    <property type="entry name" value="UBIQUITIN-LIKE MODIFIER-ACTIVATING ENZYME ATG7"/>
    <property type="match status" value="1"/>
</dbReference>
<dbReference type="GO" id="GO:0034727">
    <property type="term" value="P:piecemeal microautophagy of the nucleus"/>
    <property type="evidence" value="ECO:0007669"/>
    <property type="project" value="TreeGrafter"/>
</dbReference>
<dbReference type="GO" id="GO:0006995">
    <property type="term" value="P:cellular response to nitrogen starvation"/>
    <property type="evidence" value="ECO:0007669"/>
    <property type="project" value="TreeGrafter"/>
</dbReference>
<accession>A0A0D2F821</accession>
<dbReference type="Pfam" id="PF16420">
    <property type="entry name" value="ATG7_N"/>
    <property type="match status" value="1"/>
</dbReference>
<evidence type="ECO:0000256" key="2">
    <source>
        <dbReference type="ARBA" id="ARBA00017647"/>
    </source>
</evidence>
<dbReference type="NCBIfam" id="TIGR01381">
    <property type="entry name" value="E1_like_apg7"/>
    <property type="match status" value="1"/>
</dbReference>
<keyword evidence="8" id="KW-0963">Cytoplasm</keyword>
<dbReference type="Gene3D" id="3.40.140.70">
    <property type="entry name" value="Ubiquitin-like modifier-activating enzyme ATG7 N-terminal domain"/>
    <property type="match status" value="1"/>
</dbReference>
<protein>
    <recommendedName>
        <fullName evidence="2 8">Ubiquitin-like modifier-activating enzyme ATG7</fullName>
    </recommendedName>
    <alternativeName>
        <fullName evidence="8">Autophagy-related protein 7</fullName>
    </alternativeName>
</protein>
<dbReference type="STRING" id="5601.A0A0D2F821"/>
<comment type="subcellular location">
    <subcellularLocation>
        <location evidence="8">Cytoplasm</location>
    </subcellularLocation>
    <subcellularLocation>
        <location evidence="8">Preautophagosomal structure</location>
    </subcellularLocation>
</comment>
<evidence type="ECO:0000256" key="9">
    <source>
        <dbReference type="SAM" id="MobiDB-lite"/>
    </source>
</evidence>
<dbReference type="InterPro" id="IPR045886">
    <property type="entry name" value="ThiF/MoeB/HesA"/>
</dbReference>
<evidence type="ECO:0000256" key="3">
    <source>
        <dbReference type="ARBA" id="ARBA00022448"/>
    </source>
</evidence>
<comment type="similarity">
    <text evidence="1 8">Belongs to the ATG7 family.</text>
</comment>
<dbReference type="GO" id="GO:0019779">
    <property type="term" value="F:Atg8 activating enzyme activity"/>
    <property type="evidence" value="ECO:0007669"/>
    <property type="project" value="TreeGrafter"/>
</dbReference>
<sequence length="745" mass="82562">MQYVPFASDIEIPFYASLASHKINHDKLDDSARKLLGLYEIRPADGKEHSCRMQVHANALTSDEVPAGFYRAEGIIRNFNTVEEYRNIDKLAMIQQAGKTIWDAINDGTIYSCPSLLASFLVLSFADLKKYKFNYWFAFPALVMDPPWTPTQSTGSLASPETGIPFKKLTSIESTTLVDSVMTWKYAVDSRQYGFFLAKKVRDKPVLESGFTYDEDTGPTSPQSPLTPTSSLGYTWSVSSLSSYETGFFDNTDPEDTFVCFADPSNYSEPGPVAPGWMLRNLLVLVRQRWKLDKVQVLCYRETQMRRDAARSVIFNMEISQKAKPAGSVAQADYSQTMPKVVGWERNAANKLTGRSADLTSYMDPTKLADSSVDLNLKLMKWRISPNLDLEKIKQTKCLLLGAGTLGSYVSRNLMGWGVRHITFVDNGSVSFSNPVRQPLFTFNDCLEGGKKKAIAAAEALKTIYPGVQSTGHVLSVPMAGHPTTDYEKTKSEYEQLKKLVDEHDVIFLLMDSRESRWLPTVMGKASGKIVMNAALGFDTYVVMRHGVKLSPPSHDVDYLKDGETEEHDSQAQHASDGEELGCYFCNDVVAPADSMKDLTLDQQCTVTRPGIAAIASALLVELLVSILQHPLGPAAPATTSSKQRGDHPLGIVPHQIRGFLANFTNLNITGQSYDCCSACSDKVIGAYEKEGWDFVAKAMNEKGYVEEISGLAEVQRLAEEAMKRDIDFSEEDEEGAEDEEGELI</sequence>
<dbReference type="Pfam" id="PF00899">
    <property type="entry name" value="ThiF"/>
    <property type="match status" value="1"/>
</dbReference>
<gene>
    <name evidence="12" type="ORF">PV04_09928</name>
</gene>